<protein>
    <submittedName>
        <fullName evidence="2">Uncharacterized protein</fullName>
    </submittedName>
</protein>
<proteinExistence type="predicted"/>
<evidence type="ECO:0000313" key="2">
    <source>
        <dbReference type="EMBL" id="MSB18205.1"/>
    </source>
</evidence>
<name>A0A6I2QWB4_FLAPL</name>
<accession>A0A6I2QWB4</accession>
<dbReference type="RefSeq" id="WP_172697100.1">
    <property type="nucleotide sequence ID" value="NZ_CAXUMB010000008.1"/>
</dbReference>
<comment type="caution">
    <text evidence="2">The sequence shown here is derived from an EMBL/GenBank/DDBJ whole genome shotgun (WGS) entry which is preliminary data.</text>
</comment>
<evidence type="ECO:0000313" key="3">
    <source>
        <dbReference type="Proteomes" id="UP000434475"/>
    </source>
</evidence>
<dbReference type="Proteomes" id="UP000434475">
    <property type="component" value="Unassembled WGS sequence"/>
</dbReference>
<gene>
    <name evidence="2" type="ORF">GKE97_01585</name>
</gene>
<organism evidence="2 3">
    <name type="scientific">Flavonifractor plautii</name>
    <name type="common">Fusobacterium plautii</name>
    <dbReference type="NCBI Taxonomy" id="292800"/>
    <lineage>
        <taxon>Bacteria</taxon>
        <taxon>Bacillati</taxon>
        <taxon>Bacillota</taxon>
        <taxon>Clostridia</taxon>
        <taxon>Eubacteriales</taxon>
        <taxon>Oscillospiraceae</taxon>
        <taxon>Flavonifractor</taxon>
    </lineage>
</organism>
<sequence length="83" mass="8466">MAEEEMQSCPGELGGRQGRGEQYGTIFPMGAAGSRPAGPELSWGTGWPPREGSADGCIPMGVAGHQTGPELPGRKCGAADDAH</sequence>
<dbReference type="EMBL" id="WKPR01000002">
    <property type="protein sequence ID" value="MSB18205.1"/>
    <property type="molecule type" value="Genomic_DNA"/>
</dbReference>
<reference evidence="2 3" key="1">
    <citation type="journal article" date="2019" name="Nat. Med.">
        <title>A library of human gut bacterial isolates paired with longitudinal multiomics data enables mechanistic microbiome research.</title>
        <authorList>
            <person name="Poyet M."/>
            <person name="Groussin M."/>
            <person name="Gibbons S.M."/>
            <person name="Avila-Pacheco J."/>
            <person name="Jiang X."/>
            <person name="Kearney S.M."/>
            <person name="Perrotta A.R."/>
            <person name="Berdy B."/>
            <person name="Zhao S."/>
            <person name="Lieberman T.D."/>
            <person name="Swanson P.K."/>
            <person name="Smith M."/>
            <person name="Roesemann S."/>
            <person name="Alexander J.E."/>
            <person name="Rich S.A."/>
            <person name="Livny J."/>
            <person name="Vlamakis H."/>
            <person name="Clish C."/>
            <person name="Bullock K."/>
            <person name="Deik A."/>
            <person name="Scott J."/>
            <person name="Pierce K.A."/>
            <person name="Xavier R.J."/>
            <person name="Alm E.J."/>
        </authorList>
    </citation>
    <scope>NUCLEOTIDE SEQUENCE [LARGE SCALE GENOMIC DNA]</scope>
    <source>
        <strain evidence="2 3">BIOML-A2</strain>
    </source>
</reference>
<dbReference type="AlphaFoldDB" id="A0A6I2QWB4"/>
<evidence type="ECO:0000256" key="1">
    <source>
        <dbReference type="SAM" id="MobiDB-lite"/>
    </source>
</evidence>
<feature type="region of interest" description="Disordered" evidence="1">
    <location>
        <begin position="1"/>
        <end position="83"/>
    </location>
</feature>